<sequence>MSSLREIILDTETTGLDPRQGHRIVEIGAIEMVNKVLTGRNFHFYIILSEICRLRLIEFMVYPANF</sequence>
<feature type="domain" description="Exonuclease" evidence="1">
    <location>
        <begin position="7"/>
        <end position="46"/>
    </location>
</feature>
<comment type="caution">
    <text evidence="2">The sequence shown here is derived from an EMBL/GenBank/DDBJ whole genome shotgun (WGS) entry which is preliminary data.</text>
</comment>
<dbReference type="Pfam" id="PF00929">
    <property type="entry name" value="RNase_T"/>
    <property type="match status" value="1"/>
</dbReference>
<evidence type="ECO:0000259" key="1">
    <source>
        <dbReference type="Pfam" id="PF00929"/>
    </source>
</evidence>
<proteinExistence type="predicted"/>
<evidence type="ECO:0000313" key="2">
    <source>
        <dbReference type="EMBL" id="KJW04896.1"/>
    </source>
</evidence>
<keyword evidence="2" id="KW-0540">Nuclease</keyword>
<dbReference type="InterPro" id="IPR036397">
    <property type="entry name" value="RNaseH_sf"/>
</dbReference>
<keyword evidence="2" id="KW-0269">Exonuclease</keyword>
<dbReference type="GO" id="GO:0003676">
    <property type="term" value="F:nucleic acid binding"/>
    <property type="evidence" value="ECO:0007669"/>
    <property type="project" value="InterPro"/>
</dbReference>
<organism evidence="2 3">
    <name type="scientific">Rickettsia argasii T170-B</name>
    <dbReference type="NCBI Taxonomy" id="1268837"/>
    <lineage>
        <taxon>Bacteria</taxon>
        <taxon>Pseudomonadati</taxon>
        <taxon>Pseudomonadota</taxon>
        <taxon>Alphaproteobacteria</taxon>
        <taxon>Rickettsiales</taxon>
        <taxon>Rickettsiaceae</taxon>
        <taxon>Rickettsieae</taxon>
        <taxon>Rickettsia</taxon>
        <taxon>spotted fever group</taxon>
    </lineage>
</organism>
<dbReference type="EMBL" id="LAOQ01000002">
    <property type="protein sequence ID" value="KJW04896.1"/>
    <property type="molecule type" value="Genomic_DNA"/>
</dbReference>
<keyword evidence="2" id="KW-0378">Hydrolase</keyword>
<dbReference type="GO" id="GO:0006259">
    <property type="term" value="P:DNA metabolic process"/>
    <property type="evidence" value="ECO:0007669"/>
    <property type="project" value="UniProtKB-ARBA"/>
</dbReference>
<name>A0A0F3RFW7_9RICK</name>
<dbReference type="PATRIC" id="fig|1268837.3.peg.706"/>
<accession>A0A0F3RFW7</accession>
<gene>
    <name evidence="2" type="ORF">RAT170B_0591</name>
</gene>
<reference evidence="2 3" key="1">
    <citation type="submission" date="2015-01" db="EMBL/GenBank/DDBJ databases">
        <title>Genome Sequencing of Rickettsiales /home/snadendla/prok_pipe/test/illegal_ec_num.txt.</title>
        <authorList>
            <person name="Daugherty S.C."/>
            <person name="Su Q."/>
            <person name="Abolude K."/>
            <person name="Beier-Sexton M."/>
            <person name="Carlyon J.A."/>
            <person name="Carter R."/>
            <person name="Day N.P."/>
            <person name="Dumler S.J."/>
            <person name="Dyachenko V."/>
            <person name="Godinez A."/>
            <person name="Kurtti T.J."/>
            <person name="Lichay M."/>
            <person name="Mullins K.E."/>
            <person name="Ott S."/>
            <person name="Pappas-Brown V."/>
            <person name="Paris D.H."/>
            <person name="Patel P."/>
            <person name="Richards A.L."/>
            <person name="Sadzewicz L."/>
            <person name="Sears K."/>
            <person name="Seidman D."/>
            <person name="Sengamalay N."/>
            <person name="Stenos J."/>
            <person name="Tallon L.J."/>
            <person name="Vincent G."/>
            <person name="Fraser C.M."/>
            <person name="Munderloh U."/>
            <person name="Dunning-Hotopp J.C."/>
        </authorList>
    </citation>
    <scope>NUCLEOTIDE SEQUENCE [LARGE SCALE GENOMIC DNA]</scope>
    <source>
        <strain evidence="2 3">T170-B</strain>
    </source>
</reference>
<dbReference type="AlphaFoldDB" id="A0A0F3RFW7"/>
<keyword evidence="3" id="KW-1185">Reference proteome</keyword>
<dbReference type="InterPro" id="IPR012337">
    <property type="entry name" value="RNaseH-like_sf"/>
</dbReference>
<dbReference type="GO" id="GO:0004527">
    <property type="term" value="F:exonuclease activity"/>
    <property type="evidence" value="ECO:0007669"/>
    <property type="project" value="UniProtKB-KW"/>
</dbReference>
<dbReference type="SUPFAM" id="SSF53098">
    <property type="entry name" value="Ribonuclease H-like"/>
    <property type="match status" value="1"/>
</dbReference>
<protein>
    <submittedName>
        <fullName evidence="2">Exonuclease family protein</fullName>
    </submittedName>
</protein>
<dbReference type="Proteomes" id="UP000033736">
    <property type="component" value="Unassembled WGS sequence"/>
</dbReference>
<evidence type="ECO:0000313" key="3">
    <source>
        <dbReference type="Proteomes" id="UP000033736"/>
    </source>
</evidence>
<dbReference type="Gene3D" id="3.30.420.10">
    <property type="entry name" value="Ribonuclease H-like superfamily/Ribonuclease H"/>
    <property type="match status" value="1"/>
</dbReference>
<dbReference type="InterPro" id="IPR013520">
    <property type="entry name" value="Ribonucl_H"/>
</dbReference>